<dbReference type="Proteomes" id="UP001152523">
    <property type="component" value="Unassembled WGS sequence"/>
</dbReference>
<reference evidence="3" key="1">
    <citation type="submission" date="2022-07" db="EMBL/GenBank/DDBJ databases">
        <authorList>
            <person name="Macas J."/>
            <person name="Novak P."/>
            <person name="Neumann P."/>
        </authorList>
    </citation>
    <scope>NUCLEOTIDE SEQUENCE</scope>
</reference>
<feature type="domain" description="Transposase MuDR plant" evidence="2">
    <location>
        <begin position="111"/>
        <end position="177"/>
    </location>
</feature>
<sequence>MHNKEQSMSMNMNAVLEMIDSESDAMFCDMNVDNATIDLEEYIEQEEDYDETSEGEEEPIKENEKDDVARGEDKIVENIPFFNSIDDINDDVTSSWSLSSPTVQWTPCDELKKGLIFKDKADLKRAVQLYSIKRHRMYEVVETKTIVWSLKCAKHKEGGCRWRLLACKRKSHQRFEITKYDGPHQCVYQSLSRDHPMLDSNLLAREIENQVKVEPSITVAALIEVSKDKFSYDVSYKKMWHAKQKAIHTVFGDWEKSYKMLPKFIAALEKCNNMIVVWQFEKLQDQNMGTFQRMFWAFPQSVEGFKYCRPVISIDGTHLYGRYKSRGVQGRILGISAPPLMLMA</sequence>
<dbReference type="EMBL" id="CAMAPF010000964">
    <property type="protein sequence ID" value="CAH9131012.1"/>
    <property type="molecule type" value="Genomic_DNA"/>
</dbReference>
<organism evidence="3 4">
    <name type="scientific">Cuscuta epithymum</name>
    <dbReference type="NCBI Taxonomy" id="186058"/>
    <lineage>
        <taxon>Eukaryota</taxon>
        <taxon>Viridiplantae</taxon>
        <taxon>Streptophyta</taxon>
        <taxon>Embryophyta</taxon>
        <taxon>Tracheophyta</taxon>
        <taxon>Spermatophyta</taxon>
        <taxon>Magnoliopsida</taxon>
        <taxon>eudicotyledons</taxon>
        <taxon>Gunneridae</taxon>
        <taxon>Pentapetalae</taxon>
        <taxon>asterids</taxon>
        <taxon>lamiids</taxon>
        <taxon>Solanales</taxon>
        <taxon>Convolvulaceae</taxon>
        <taxon>Cuscuteae</taxon>
        <taxon>Cuscuta</taxon>
        <taxon>Cuscuta subgen. Cuscuta</taxon>
    </lineage>
</organism>
<dbReference type="InterPro" id="IPR004332">
    <property type="entry name" value="Transposase_MuDR"/>
</dbReference>
<keyword evidence="4" id="KW-1185">Reference proteome</keyword>
<evidence type="ECO:0000313" key="4">
    <source>
        <dbReference type="Proteomes" id="UP001152523"/>
    </source>
</evidence>
<dbReference type="AlphaFoldDB" id="A0AAV0F645"/>
<name>A0AAV0F645_9ASTE</name>
<feature type="compositionally biased region" description="Acidic residues" evidence="1">
    <location>
        <begin position="45"/>
        <end position="57"/>
    </location>
</feature>
<evidence type="ECO:0000256" key="1">
    <source>
        <dbReference type="SAM" id="MobiDB-lite"/>
    </source>
</evidence>
<protein>
    <recommendedName>
        <fullName evidence="2">Transposase MuDR plant domain-containing protein</fullName>
    </recommendedName>
</protein>
<dbReference type="PANTHER" id="PTHR31973:SF195">
    <property type="entry name" value="MUDR FAMILY TRANSPOSASE"/>
    <property type="match status" value="1"/>
</dbReference>
<evidence type="ECO:0000259" key="2">
    <source>
        <dbReference type="Pfam" id="PF03108"/>
    </source>
</evidence>
<proteinExistence type="predicted"/>
<dbReference type="PANTHER" id="PTHR31973">
    <property type="entry name" value="POLYPROTEIN, PUTATIVE-RELATED"/>
    <property type="match status" value="1"/>
</dbReference>
<evidence type="ECO:0000313" key="3">
    <source>
        <dbReference type="EMBL" id="CAH9131012.1"/>
    </source>
</evidence>
<feature type="region of interest" description="Disordered" evidence="1">
    <location>
        <begin position="45"/>
        <end position="69"/>
    </location>
</feature>
<comment type="caution">
    <text evidence="3">The sequence shown here is derived from an EMBL/GenBank/DDBJ whole genome shotgun (WGS) entry which is preliminary data.</text>
</comment>
<gene>
    <name evidence="3" type="ORF">CEPIT_LOCUS31086</name>
</gene>
<accession>A0AAV0F645</accession>
<feature type="compositionally biased region" description="Basic and acidic residues" evidence="1">
    <location>
        <begin position="58"/>
        <end position="69"/>
    </location>
</feature>
<dbReference type="Pfam" id="PF03108">
    <property type="entry name" value="DBD_Tnp_Mut"/>
    <property type="match status" value="1"/>
</dbReference>